<dbReference type="Gene3D" id="1.20.1640.10">
    <property type="entry name" value="Multidrug efflux transporter AcrB transmembrane domain"/>
    <property type="match status" value="1"/>
</dbReference>
<dbReference type="GO" id="GO:0006605">
    <property type="term" value="P:protein targeting"/>
    <property type="evidence" value="ECO:0007669"/>
    <property type="project" value="UniProtKB-UniRule"/>
</dbReference>
<protein>
    <recommendedName>
        <fullName evidence="9">Protein translocase subunit SecD</fullName>
    </recommendedName>
</protein>
<keyword evidence="4 9" id="KW-0812">Transmembrane</keyword>
<organism evidence="14 15">
    <name type="scientific">Candidatus Agrococcus pullicola</name>
    <dbReference type="NCBI Taxonomy" id="2838429"/>
    <lineage>
        <taxon>Bacteria</taxon>
        <taxon>Bacillati</taxon>
        <taxon>Actinomycetota</taxon>
        <taxon>Actinomycetes</taxon>
        <taxon>Micrococcales</taxon>
        <taxon>Microbacteriaceae</taxon>
        <taxon>Agrococcus</taxon>
    </lineage>
</organism>
<dbReference type="InterPro" id="IPR048631">
    <property type="entry name" value="SecD_1st"/>
</dbReference>
<dbReference type="Proteomes" id="UP000824005">
    <property type="component" value="Unassembled WGS sequence"/>
</dbReference>
<evidence type="ECO:0000313" key="15">
    <source>
        <dbReference type="Proteomes" id="UP000824005"/>
    </source>
</evidence>
<comment type="subunit">
    <text evidence="9">Forms a complex with SecF. Part of the essential Sec protein translocation apparatus which comprises SecA, SecYEG and auxiliary proteins SecDF. Other proteins may also be involved.</text>
</comment>
<dbReference type="AlphaFoldDB" id="A0A9D1YUZ3"/>
<dbReference type="NCBIfam" id="TIGR01129">
    <property type="entry name" value="secD"/>
    <property type="match status" value="1"/>
</dbReference>
<dbReference type="GO" id="GO:0065002">
    <property type="term" value="P:intracellular protein transmembrane transport"/>
    <property type="evidence" value="ECO:0007669"/>
    <property type="project" value="UniProtKB-UniRule"/>
</dbReference>
<evidence type="ECO:0000256" key="10">
    <source>
        <dbReference type="SAM" id="MobiDB-lite"/>
    </source>
</evidence>
<feature type="compositionally biased region" description="Acidic residues" evidence="10">
    <location>
        <begin position="191"/>
        <end position="221"/>
    </location>
</feature>
<feature type="transmembrane region" description="Helical" evidence="9">
    <location>
        <begin position="398"/>
        <end position="418"/>
    </location>
</feature>
<evidence type="ECO:0000259" key="12">
    <source>
        <dbReference type="Pfam" id="PF21760"/>
    </source>
</evidence>
<accession>A0A9D1YUZ3</accession>
<dbReference type="HAMAP" id="MF_01463_B">
    <property type="entry name" value="SecD_B"/>
    <property type="match status" value="1"/>
</dbReference>
<keyword evidence="8 9" id="KW-0472">Membrane</keyword>
<dbReference type="Gene3D" id="3.30.70.3220">
    <property type="match status" value="1"/>
</dbReference>
<comment type="caution">
    <text evidence="9">Lacks conserved residue(s) required for the propagation of feature annotation.</text>
</comment>
<feature type="domain" description="Protein export membrane protein SecD/SecF C-terminal" evidence="11">
    <location>
        <begin position="381"/>
        <end position="554"/>
    </location>
</feature>
<dbReference type="InterPro" id="IPR054384">
    <property type="entry name" value="SecDF_P1_head"/>
</dbReference>
<evidence type="ECO:0000256" key="7">
    <source>
        <dbReference type="ARBA" id="ARBA00023010"/>
    </source>
</evidence>
<dbReference type="Pfam" id="PF21760">
    <property type="entry name" value="SecD_1st"/>
    <property type="match status" value="1"/>
</dbReference>
<dbReference type="NCBIfam" id="TIGR00916">
    <property type="entry name" value="2A0604s01"/>
    <property type="match status" value="1"/>
</dbReference>
<dbReference type="GO" id="GO:0005886">
    <property type="term" value="C:plasma membrane"/>
    <property type="evidence" value="ECO:0007669"/>
    <property type="project" value="UniProtKB-SubCell"/>
</dbReference>
<dbReference type="GO" id="GO:0015450">
    <property type="term" value="F:protein-transporting ATPase activity"/>
    <property type="evidence" value="ECO:0007669"/>
    <property type="project" value="InterPro"/>
</dbReference>
<dbReference type="InterPro" id="IPR022813">
    <property type="entry name" value="SecD/SecF_arch_bac"/>
</dbReference>
<dbReference type="InterPro" id="IPR005791">
    <property type="entry name" value="SecD"/>
</dbReference>
<evidence type="ECO:0000313" key="14">
    <source>
        <dbReference type="EMBL" id="HIY66299.1"/>
    </source>
</evidence>
<name>A0A9D1YUZ3_9MICO</name>
<evidence type="ECO:0000256" key="2">
    <source>
        <dbReference type="ARBA" id="ARBA00022448"/>
    </source>
</evidence>
<comment type="similarity">
    <text evidence="9">Belongs to the SecD/SecF family. SecD subfamily.</text>
</comment>
<keyword evidence="5 9" id="KW-0653">Protein transport</keyword>
<comment type="function">
    <text evidence="9">Part of the Sec protein translocase complex. Interacts with the SecYEG preprotein conducting channel. SecDF uses the proton motive force (PMF) to complete protein translocation after the ATP-dependent function of SecA.</text>
</comment>
<evidence type="ECO:0000256" key="3">
    <source>
        <dbReference type="ARBA" id="ARBA00022475"/>
    </source>
</evidence>
<comment type="subcellular location">
    <subcellularLocation>
        <location evidence="1 9">Cell membrane</location>
        <topology evidence="1 9">Multi-pass membrane protein</topology>
    </subcellularLocation>
</comment>
<dbReference type="PANTHER" id="PTHR30081">
    <property type="entry name" value="PROTEIN-EXPORT MEMBRANE PROTEIN SEC"/>
    <property type="match status" value="1"/>
</dbReference>
<feature type="transmembrane region" description="Helical" evidence="9">
    <location>
        <begin position="451"/>
        <end position="476"/>
    </location>
</feature>
<feature type="transmembrane region" description="Helical" evidence="9">
    <location>
        <begin position="425"/>
        <end position="445"/>
    </location>
</feature>
<evidence type="ECO:0000259" key="13">
    <source>
        <dbReference type="Pfam" id="PF22599"/>
    </source>
</evidence>
<dbReference type="Pfam" id="PF22599">
    <property type="entry name" value="SecDF_P1_head"/>
    <property type="match status" value="1"/>
</dbReference>
<evidence type="ECO:0000256" key="9">
    <source>
        <dbReference type="HAMAP-Rule" id="MF_01463"/>
    </source>
</evidence>
<feature type="domain" description="SecDF P1 head subdomain" evidence="13">
    <location>
        <begin position="266"/>
        <end position="379"/>
    </location>
</feature>
<dbReference type="PANTHER" id="PTHR30081:SF1">
    <property type="entry name" value="PROTEIN TRANSLOCASE SUBUNIT SECD"/>
    <property type="match status" value="1"/>
</dbReference>
<keyword evidence="3 9" id="KW-1003">Cell membrane</keyword>
<evidence type="ECO:0000259" key="11">
    <source>
        <dbReference type="Pfam" id="PF02355"/>
    </source>
</evidence>
<reference evidence="14" key="1">
    <citation type="journal article" date="2021" name="PeerJ">
        <title>Extensive microbial diversity within the chicken gut microbiome revealed by metagenomics and culture.</title>
        <authorList>
            <person name="Gilroy R."/>
            <person name="Ravi A."/>
            <person name="Getino M."/>
            <person name="Pursley I."/>
            <person name="Horton D.L."/>
            <person name="Alikhan N.F."/>
            <person name="Baker D."/>
            <person name="Gharbi K."/>
            <person name="Hall N."/>
            <person name="Watson M."/>
            <person name="Adriaenssens E.M."/>
            <person name="Foster-Nyarko E."/>
            <person name="Jarju S."/>
            <person name="Secka A."/>
            <person name="Antonio M."/>
            <person name="Oren A."/>
            <person name="Chaudhuri R.R."/>
            <person name="La Ragione R."/>
            <person name="Hildebrand F."/>
            <person name="Pallen M.J."/>
        </authorList>
    </citation>
    <scope>NUCLEOTIDE SEQUENCE</scope>
    <source>
        <strain evidence="14">ChiGjej1B1-98</strain>
    </source>
</reference>
<proteinExistence type="inferred from homology"/>
<evidence type="ECO:0000256" key="8">
    <source>
        <dbReference type="ARBA" id="ARBA00023136"/>
    </source>
</evidence>
<dbReference type="EMBL" id="DXDC01000256">
    <property type="protein sequence ID" value="HIY66299.1"/>
    <property type="molecule type" value="Genomic_DNA"/>
</dbReference>
<feature type="compositionally biased region" description="Acidic residues" evidence="10">
    <location>
        <begin position="140"/>
        <end position="179"/>
    </location>
</feature>
<evidence type="ECO:0000256" key="1">
    <source>
        <dbReference type="ARBA" id="ARBA00004651"/>
    </source>
</evidence>
<feature type="domain" description="Protein translocase subunit SecDF P1" evidence="12">
    <location>
        <begin position="68"/>
        <end position="124"/>
    </location>
</feature>
<dbReference type="Pfam" id="PF02355">
    <property type="entry name" value="SecD_SecF_C"/>
    <property type="match status" value="1"/>
</dbReference>
<feature type="region of interest" description="Disordered" evidence="10">
    <location>
        <begin position="127"/>
        <end position="223"/>
    </location>
</feature>
<comment type="caution">
    <text evidence="14">The sequence shown here is derived from an EMBL/GenBank/DDBJ whole genome shotgun (WGS) entry which is preliminary data.</text>
</comment>
<dbReference type="InterPro" id="IPR048634">
    <property type="entry name" value="SecD_SecF_C"/>
</dbReference>
<gene>
    <name evidence="9 14" type="primary">secD</name>
    <name evidence="14" type="ORF">H9830_08500</name>
</gene>
<dbReference type="Gene3D" id="3.30.1360.200">
    <property type="match status" value="1"/>
</dbReference>
<dbReference type="SUPFAM" id="SSF82866">
    <property type="entry name" value="Multidrug efflux transporter AcrB transmembrane domain"/>
    <property type="match status" value="1"/>
</dbReference>
<feature type="transmembrane region" description="Helical" evidence="9">
    <location>
        <begin position="528"/>
        <end position="547"/>
    </location>
</feature>
<evidence type="ECO:0000256" key="4">
    <source>
        <dbReference type="ARBA" id="ARBA00022692"/>
    </source>
</evidence>
<keyword evidence="2 9" id="KW-0813">Transport</keyword>
<dbReference type="GO" id="GO:0043952">
    <property type="term" value="P:protein transport by the Sec complex"/>
    <property type="evidence" value="ECO:0007669"/>
    <property type="project" value="UniProtKB-UniRule"/>
</dbReference>
<feature type="transmembrane region" description="Helical" evidence="9">
    <location>
        <begin position="504"/>
        <end position="522"/>
    </location>
</feature>
<evidence type="ECO:0000256" key="6">
    <source>
        <dbReference type="ARBA" id="ARBA00022989"/>
    </source>
</evidence>
<dbReference type="InterPro" id="IPR055344">
    <property type="entry name" value="SecD_SecF_C_bact"/>
</dbReference>
<keyword evidence="7 9" id="KW-0811">Translocation</keyword>
<sequence>MGKKRARVGRALIWLFVIGALLAGVNQYSVHQGEGSWSPQLALDLEGGTQIMLAPLTEEGAQVTSQQLDQAVGIIRQRVNASGISEAEVTTQGGQNIVVSIPGVPDDATRERLQASAQMEFRPVLIVQPAGDGQQPVETELPDDGELLDEDGNPIDLEELFSEDPEGDGTQEDETEGEEPGSAIVNATDTDPSDEPGDEEESPSDEPDSTEEPSEEQEPADASDTAWITEELADEFMAFTCDQVDTTTPLPSDRAVVTCSTDGSIKYILGPVEVWGADISDADVGQASTPQGVPTGAWAVNLEFNSNGTAGFRTVTERITSLEEPRNQFAVVLDNTVLIAPTSNAVITNGQAQITGNFSQELEGAQTLADQLKFGALPIGFQVQSEETISPRLGESQLQAGLIAGLIGLVLVVVYSLFQYRALGMVTVFSLLIAAALTYLVITFLSSTQGYRLSLAGVTGLMVAIGITADSFIVYFERIRDELRDGKTLINAVDSGWQRALRTIVASDVISLLAAVVLYLLAVGNVRGFAFTLGVTTVIDLVIVALFTHPVVQLLARTKFFGGGHPLSGLDPHALGAVYRGRAKFRQPVESGKQARSGKEAVRRQTIAERKLAATKERDS</sequence>
<evidence type="ECO:0000256" key="5">
    <source>
        <dbReference type="ARBA" id="ARBA00022927"/>
    </source>
</evidence>
<keyword evidence="6 9" id="KW-1133">Transmembrane helix</keyword>
<reference evidence="14" key="2">
    <citation type="submission" date="2021-04" db="EMBL/GenBank/DDBJ databases">
        <authorList>
            <person name="Gilroy R."/>
        </authorList>
    </citation>
    <scope>NUCLEOTIDE SEQUENCE</scope>
    <source>
        <strain evidence="14">ChiGjej1B1-98</strain>
    </source>
</reference>